<proteinExistence type="predicted"/>
<organism evidence="1">
    <name type="scientific">Siphoviridae sp. ctDhw1</name>
    <dbReference type="NCBI Taxonomy" id="2827813"/>
    <lineage>
        <taxon>Viruses</taxon>
        <taxon>Duplodnaviria</taxon>
        <taxon>Heunggongvirae</taxon>
        <taxon>Uroviricota</taxon>
        <taxon>Caudoviricetes</taxon>
    </lineage>
</organism>
<keyword evidence="1" id="KW-0378">Hydrolase</keyword>
<sequence>MIPFGSIEEWRGAVYQGVDYGWRFEVSTWGRLRNAKTGHVYSFGYGDGGYLQACISINGKRLNVHVHRCVAETYLPNECGYEIVNHLDGCKQHNDVWNLEWCTRKENYFHAVDMELIDYDVPYRIGYLSHIGAYVGSSNGMSKLTEADVLYIRQNYIPKGKGQKCNRKEIAEMFGVSPNLISKIVSGSIWSHV</sequence>
<accession>A0A8S5SIH9</accession>
<keyword evidence="1" id="KW-0255">Endonuclease</keyword>
<dbReference type="InterPro" id="IPR044925">
    <property type="entry name" value="His-Me_finger_sf"/>
</dbReference>
<dbReference type="EMBL" id="BK032602">
    <property type="protein sequence ID" value="DAF50821.1"/>
    <property type="molecule type" value="Genomic_DNA"/>
</dbReference>
<protein>
    <submittedName>
        <fullName evidence="1">Homing endonuclease</fullName>
    </submittedName>
</protein>
<name>A0A8S5SIH9_9CAUD</name>
<evidence type="ECO:0000313" key="1">
    <source>
        <dbReference type="EMBL" id="DAF50821.1"/>
    </source>
</evidence>
<dbReference type="GO" id="GO:0004519">
    <property type="term" value="F:endonuclease activity"/>
    <property type="evidence" value="ECO:0007669"/>
    <property type="project" value="UniProtKB-KW"/>
</dbReference>
<dbReference type="SUPFAM" id="SSF54060">
    <property type="entry name" value="His-Me finger endonucleases"/>
    <property type="match status" value="1"/>
</dbReference>
<reference evidence="1" key="1">
    <citation type="journal article" date="2021" name="Proc. Natl. Acad. Sci. U.S.A.">
        <title>A Catalog of Tens of Thousands of Viruses from Human Metagenomes Reveals Hidden Associations with Chronic Diseases.</title>
        <authorList>
            <person name="Tisza M.J."/>
            <person name="Buck C.B."/>
        </authorList>
    </citation>
    <scope>NUCLEOTIDE SEQUENCE</scope>
    <source>
        <strain evidence="1">CtDhw1</strain>
    </source>
</reference>
<keyword evidence="1" id="KW-0540">Nuclease</keyword>
<dbReference type="Gene3D" id="3.90.75.20">
    <property type="match status" value="1"/>
</dbReference>